<evidence type="ECO:0000313" key="2">
    <source>
        <dbReference type="Proteomes" id="UP000568839"/>
    </source>
</evidence>
<name>A0A841PWF5_9BACL</name>
<accession>A0A841PWF5</accession>
<comment type="caution">
    <text evidence="1">The sequence shown here is derived from an EMBL/GenBank/DDBJ whole genome shotgun (WGS) entry which is preliminary data.</text>
</comment>
<evidence type="ECO:0000313" key="1">
    <source>
        <dbReference type="EMBL" id="MBB6448643.1"/>
    </source>
</evidence>
<organism evidence="1 2">
    <name type="scientific">Geomicrobium halophilum</name>
    <dbReference type="NCBI Taxonomy" id="549000"/>
    <lineage>
        <taxon>Bacteria</taxon>
        <taxon>Bacillati</taxon>
        <taxon>Bacillota</taxon>
        <taxon>Bacilli</taxon>
        <taxon>Bacillales</taxon>
        <taxon>Geomicrobium</taxon>
    </lineage>
</organism>
<dbReference type="InterPro" id="IPR029017">
    <property type="entry name" value="Enolase-like_N"/>
</dbReference>
<dbReference type="EMBL" id="JACHHJ010000001">
    <property type="protein sequence ID" value="MBB6448643.1"/>
    <property type="molecule type" value="Genomic_DNA"/>
</dbReference>
<protein>
    <submittedName>
        <fullName evidence="1">L-alanine-DL-glutamate epimerase-like enolase superfamily enzyme</fullName>
    </submittedName>
</protein>
<dbReference type="Proteomes" id="UP000568839">
    <property type="component" value="Unassembled WGS sequence"/>
</dbReference>
<reference evidence="1 2" key="1">
    <citation type="submission" date="2020-08" db="EMBL/GenBank/DDBJ databases">
        <title>Genomic Encyclopedia of Type Strains, Phase IV (KMG-IV): sequencing the most valuable type-strain genomes for metagenomic binning, comparative biology and taxonomic classification.</title>
        <authorList>
            <person name="Goeker M."/>
        </authorList>
    </citation>
    <scope>NUCLEOTIDE SEQUENCE [LARGE SCALE GENOMIC DNA]</scope>
    <source>
        <strain evidence="1 2">DSM 21769</strain>
    </source>
</reference>
<keyword evidence="2" id="KW-1185">Reference proteome</keyword>
<dbReference type="AlphaFoldDB" id="A0A841PWF5"/>
<gene>
    <name evidence="1" type="ORF">HNR44_000592</name>
</gene>
<proteinExistence type="predicted"/>
<dbReference type="Gene3D" id="3.30.390.10">
    <property type="entry name" value="Enolase-like, N-terminal domain"/>
    <property type="match status" value="1"/>
</dbReference>
<dbReference type="RefSeq" id="WP_246406950.1">
    <property type="nucleotide sequence ID" value="NZ_JACHHJ010000001.1"/>
</dbReference>
<sequence length="63" mass="6893">MAGARNIVEVLTEYYRVPLPEPIGDAKHRVHTHFELPIVKIILEDGSEEVGYTYTGGVGGLAI</sequence>